<feature type="domain" description="ATP-grasp" evidence="11">
    <location>
        <begin position="130"/>
        <end position="319"/>
    </location>
</feature>
<evidence type="ECO:0000259" key="11">
    <source>
        <dbReference type="PROSITE" id="PS50975"/>
    </source>
</evidence>
<dbReference type="SUPFAM" id="SSF52440">
    <property type="entry name" value="PreATP-grasp domain"/>
    <property type="match status" value="1"/>
</dbReference>
<proteinExistence type="inferred from homology"/>
<evidence type="ECO:0000256" key="4">
    <source>
        <dbReference type="ARBA" id="ARBA00022684"/>
    </source>
</evidence>
<dbReference type="UniPathway" id="UPA00142">
    <property type="reaction ID" value="UER00210"/>
</dbReference>
<dbReference type="AlphaFoldDB" id="A0A4V5NXD4"/>
<keyword evidence="9" id="KW-0464">Manganese</keyword>
<evidence type="ECO:0000256" key="2">
    <source>
        <dbReference type="ARBA" id="ARBA00001946"/>
    </source>
</evidence>
<organism evidence="12 13">
    <name type="scientific">Ferrimonas sediminicola</name>
    <dbReference type="NCBI Taxonomy" id="2569538"/>
    <lineage>
        <taxon>Bacteria</taxon>
        <taxon>Pseudomonadati</taxon>
        <taxon>Pseudomonadota</taxon>
        <taxon>Gammaproteobacteria</taxon>
        <taxon>Alteromonadales</taxon>
        <taxon>Ferrimonadaceae</taxon>
        <taxon>Ferrimonas</taxon>
    </lineage>
</organism>
<evidence type="ECO:0000256" key="6">
    <source>
        <dbReference type="ARBA" id="ARBA00022741"/>
    </source>
</evidence>
<dbReference type="GO" id="GO:0004363">
    <property type="term" value="F:glutathione synthase activity"/>
    <property type="evidence" value="ECO:0007669"/>
    <property type="project" value="UniProtKB-UniRule"/>
</dbReference>
<keyword evidence="7 10" id="KW-0067">ATP-binding</keyword>
<comment type="cofactor">
    <cofactor evidence="2">
        <name>Mg(2+)</name>
        <dbReference type="ChEBI" id="CHEBI:18420"/>
    </cofactor>
</comment>
<keyword evidence="8" id="KW-0460">Magnesium</keyword>
<keyword evidence="4 10" id="KW-0317">Glutathione biosynthesis</keyword>
<evidence type="ECO:0000256" key="10">
    <source>
        <dbReference type="HAMAP-Rule" id="MF_00162"/>
    </source>
</evidence>
<keyword evidence="3 10" id="KW-0436">Ligase</keyword>
<dbReference type="InterPro" id="IPR011761">
    <property type="entry name" value="ATP-grasp"/>
</dbReference>
<dbReference type="RefSeq" id="WP_136852032.1">
    <property type="nucleotide sequence ID" value="NZ_SWCI01000002.1"/>
</dbReference>
<dbReference type="Proteomes" id="UP000305674">
    <property type="component" value="Unassembled WGS sequence"/>
</dbReference>
<keyword evidence="13" id="KW-1185">Reference proteome</keyword>
<evidence type="ECO:0000313" key="13">
    <source>
        <dbReference type="Proteomes" id="UP000305674"/>
    </source>
</evidence>
<dbReference type="OrthoDB" id="9785415at2"/>
<dbReference type="Pfam" id="PF02955">
    <property type="entry name" value="GSH-S_ATP"/>
    <property type="match status" value="1"/>
</dbReference>
<keyword evidence="6 10" id="KW-0547">Nucleotide-binding</keyword>
<comment type="similarity">
    <text evidence="10">Belongs to the prokaryotic GSH synthase family.</text>
</comment>
<comment type="caution">
    <text evidence="12">The sequence shown here is derived from an EMBL/GenBank/DDBJ whole genome shotgun (WGS) entry which is preliminary data.</text>
</comment>
<dbReference type="Pfam" id="PF02951">
    <property type="entry name" value="GSH-S_N"/>
    <property type="match status" value="1"/>
</dbReference>
<keyword evidence="5" id="KW-0479">Metal-binding</keyword>
<dbReference type="InterPro" id="IPR013815">
    <property type="entry name" value="ATP_grasp_subdomain_1"/>
</dbReference>
<dbReference type="EMBL" id="SWCI01000002">
    <property type="protein sequence ID" value="TKB50553.1"/>
    <property type="molecule type" value="Genomic_DNA"/>
</dbReference>
<dbReference type="PANTHER" id="PTHR21621:SF4">
    <property type="entry name" value="GLUTATHIONE SYNTHETASE"/>
    <property type="match status" value="1"/>
</dbReference>
<dbReference type="InterPro" id="IPR016185">
    <property type="entry name" value="PreATP-grasp_dom_sf"/>
</dbReference>
<evidence type="ECO:0000256" key="9">
    <source>
        <dbReference type="ARBA" id="ARBA00023211"/>
    </source>
</evidence>
<dbReference type="GO" id="GO:0046872">
    <property type="term" value="F:metal ion binding"/>
    <property type="evidence" value="ECO:0007669"/>
    <property type="project" value="UniProtKB-KW"/>
</dbReference>
<dbReference type="Gene3D" id="3.40.50.20">
    <property type="match status" value="1"/>
</dbReference>
<dbReference type="PROSITE" id="PS50975">
    <property type="entry name" value="ATP_GRASP"/>
    <property type="match status" value="1"/>
</dbReference>
<evidence type="ECO:0000256" key="1">
    <source>
        <dbReference type="ARBA" id="ARBA00001936"/>
    </source>
</evidence>
<dbReference type="Gene3D" id="3.30.1490.20">
    <property type="entry name" value="ATP-grasp fold, A domain"/>
    <property type="match status" value="1"/>
</dbReference>
<comment type="pathway">
    <text evidence="10">Sulfur metabolism; glutathione biosynthesis; glutathione from L-cysteine and L-glutamate: step 2/2.</text>
</comment>
<dbReference type="InterPro" id="IPR004218">
    <property type="entry name" value="GSHS_ATP-bd"/>
</dbReference>
<dbReference type="InterPro" id="IPR004215">
    <property type="entry name" value="GSHS_N"/>
</dbReference>
<comment type="catalytic activity">
    <reaction evidence="10">
        <text>gamma-L-glutamyl-L-cysteine + glycine + ATP = glutathione + ADP + phosphate + H(+)</text>
        <dbReference type="Rhea" id="RHEA:13557"/>
        <dbReference type="ChEBI" id="CHEBI:15378"/>
        <dbReference type="ChEBI" id="CHEBI:30616"/>
        <dbReference type="ChEBI" id="CHEBI:43474"/>
        <dbReference type="ChEBI" id="CHEBI:57305"/>
        <dbReference type="ChEBI" id="CHEBI:57925"/>
        <dbReference type="ChEBI" id="CHEBI:58173"/>
        <dbReference type="ChEBI" id="CHEBI:456216"/>
        <dbReference type="EC" id="6.3.2.3"/>
    </reaction>
</comment>
<dbReference type="HAMAP" id="MF_00162">
    <property type="entry name" value="GSH_S"/>
    <property type="match status" value="1"/>
</dbReference>
<evidence type="ECO:0000256" key="7">
    <source>
        <dbReference type="ARBA" id="ARBA00022840"/>
    </source>
</evidence>
<evidence type="ECO:0000256" key="8">
    <source>
        <dbReference type="ARBA" id="ARBA00022842"/>
    </source>
</evidence>
<dbReference type="PANTHER" id="PTHR21621">
    <property type="entry name" value="RIBOSOMAL PROTEIN S6 MODIFICATION PROTEIN"/>
    <property type="match status" value="1"/>
</dbReference>
<evidence type="ECO:0000256" key="5">
    <source>
        <dbReference type="ARBA" id="ARBA00022723"/>
    </source>
</evidence>
<dbReference type="SUPFAM" id="SSF56059">
    <property type="entry name" value="Glutathione synthetase ATP-binding domain-like"/>
    <property type="match status" value="1"/>
</dbReference>
<dbReference type="Gene3D" id="3.30.470.20">
    <property type="entry name" value="ATP-grasp fold, B domain"/>
    <property type="match status" value="1"/>
</dbReference>
<gene>
    <name evidence="10 12" type="primary">gshB</name>
    <name evidence="12" type="ORF">FCL40_05225</name>
</gene>
<sequence>MNICFLMYPWQRIDPAFDSTLRLIHECALRGHTVAITTPNSLTMRDSTVYGFCDVIIKNRAVSDKAERFYATAEMRRVKLPMAGFDCIFMRANPPLDTLALNFLDSIKQDTLIINDLEGLRIANNKLYTAGWSGPAGRFIPNTHVSKNKEYLMQVLEENDAGKMILKPLNGYGGHGVIVIEKSAQQSVSSLLDFYIGSGDKTNYVILQDYIEGAEEGDKRILMLNGEPIGAMRRVPAKGDVRSNIHAGGKEVKHTLTRQEKQLCATVGPKLVRDGLYFVGLDVIGDKLLEVNVLSPGGITRINKLNRTRLQRQVIDWVENIINSRELLLQRKSDYRQAILDANIIPD</sequence>
<dbReference type="GO" id="GO:0005737">
    <property type="term" value="C:cytoplasm"/>
    <property type="evidence" value="ECO:0007669"/>
    <property type="project" value="TreeGrafter"/>
</dbReference>
<evidence type="ECO:0000313" key="12">
    <source>
        <dbReference type="EMBL" id="TKB50553.1"/>
    </source>
</evidence>
<evidence type="ECO:0000256" key="3">
    <source>
        <dbReference type="ARBA" id="ARBA00022598"/>
    </source>
</evidence>
<name>A0A4V5NXD4_9GAMM</name>
<protein>
    <recommendedName>
        <fullName evidence="10">Glutathione synthetase</fullName>
        <ecNumber evidence="10">6.3.2.3</ecNumber>
    </recommendedName>
    <alternativeName>
        <fullName evidence="10">GSH synthetase</fullName>
        <shortName evidence="10">GSH-S</shortName>
        <shortName evidence="10">GSHase</shortName>
    </alternativeName>
    <alternativeName>
        <fullName evidence="10">Glutathione synthase</fullName>
    </alternativeName>
</protein>
<reference evidence="12 13" key="1">
    <citation type="submission" date="2019-04" db="EMBL/GenBank/DDBJ databases">
        <authorList>
            <person name="Hwang J.C."/>
        </authorList>
    </citation>
    <scope>NUCLEOTIDE SEQUENCE [LARGE SCALE GENOMIC DNA]</scope>
    <source>
        <strain evidence="12 13">IMCC35001</strain>
    </source>
</reference>
<dbReference type="NCBIfam" id="NF003573">
    <property type="entry name" value="PRK05246.1"/>
    <property type="match status" value="1"/>
</dbReference>
<dbReference type="NCBIfam" id="NF009110">
    <property type="entry name" value="PRK12458.1"/>
    <property type="match status" value="1"/>
</dbReference>
<dbReference type="GO" id="GO:0005524">
    <property type="term" value="F:ATP binding"/>
    <property type="evidence" value="ECO:0007669"/>
    <property type="project" value="UniProtKB-UniRule"/>
</dbReference>
<dbReference type="EC" id="6.3.2.3" evidence="10"/>
<accession>A0A4V5NXD4</accession>
<comment type="cofactor">
    <cofactor evidence="1">
        <name>Mn(2+)</name>
        <dbReference type="ChEBI" id="CHEBI:29035"/>
    </cofactor>
</comment>
<dbReference type="InterPro" id="IPR006284">
    <property type="entry name" value="Glut_synth_pro"/>
</dbReference>